<name>A0A1X4HBK9_HALEZ</name>
<feature type="region of interest" description="Disordered" evidence="1">
    <location>
        <begin position="1"/>
        <end position="40"/>
    </location>
</feature>
<accession>A0A1X4HBK9</accession>
<feature type="compositionally biased region" description="Basic and acidic residues" evidence="1">
    <location>
        <begin position="1"/>
        <end position="13"/>
    </location>
</feature>
<dbReference type="AlphaFoldDB" id="A0A1X4HBK9"/>
<feature type="compositionally biased region" description="Low complexity" evidence="1">
    <location>
        <begin position="211"/>
        <end position="229"/>
    </location>
</feature>
<keyword evidence="2" id="KW-0808">Transferase</keyword>
<comment type="caution">
    <text evidence="2">The sequence shown here is derived from an EMBL/GenBank/DDBJ whole genome shotgun (WGS) entry which is preliminary data.</text>
</comment>
<reference evidence="2 3" key="1">
    <citation type="submission" date="2017-04" db="EMBL/GenBank/DDBJ databases">
        <title>MLSA of the genus Halorubrum.</title>
        <authorList>
            <person name="De La Haba R."/>
            <person name="Sanchez-Porro C."/>
            <person name="Infante-Dominguez C."/>
            <person name="Ventosa A."/>
        </authorList>
    </citation>
    <scope>NUCLEOTIDE SEQUENCE [LARGE SCALE GENOMIC DNA]</scope>
    <source>
        <strain evidence="2 3">DSM 17463</strain>
    </source>
</reference>
<dbReference type="STRING" id="1121945.GCA_000421805_01216"/>
<evidence type="ECO:0000256" key="1">
    <source>
        <dbReference type="SAM" id="MobiDB-lite"/>
    </source>
</evidence>
<dbReference type="PANTHER" id="PTHR43883">
    <property type="entry name" value="SLR0207 PROTEIN"/>
    <property type="match status" value="1"/>
</dbReference>
<organism evidence="2 3">
    <name type="scientific">Halorubrum ezzemoulense DSM 17463</name>
    <dbReference type="NCBI Taxonomy" id="1121945"/>
    <lineage>
        <taxon>Archaea</taxon>
        <taxon>Methanobacteriati</taxon>
        <taxon>Methanobacteriota</taxon>
        <taxon>Stenosarchaea group</taxon>
        <taxon>Halobacteria</taxon>
        <taxon>Halobacteriales</taxon>
        <taxon>Haloferacaceae</taxon>
        <taxon>Halorubrum</taxon>
    </lineage>
</organism>
<dbReference type="InterPro" id="IPR052732">
    <property type="entry name" value="Cell-binding_unc_protein"/>
</dbReference>
<dbReference type="Pfam" id="PF13671">
    <property type="entry name" value="AAA_33"/>
    <property type="match status" value="1"/>
</dbReference>
<dbReference type="Gene3D" id="3.40.50.300">
    <property type="entry name" value="P-loop containing nucleotide triphosphate hydrolases"/>
    <property type="match status" value="1"/>
</dbReference>
<keyword evidence="2" id="KW-0418">Kinase</keyword>
<dbReference type="RefSeq" id="WP_085682394.1">
    <property type="nucleotide sequence ID" value="NZ_NEDJ01000003.1"/>
</dbReference>
<dbReference type="SUPFAM" id="SSF52540">
    <property type="entry name" value="P-loop containing nucleoside triphosphate hydrolases"/>
    <property type="match status" value="1"/>
</dbReference>
<dbReference type="Proteomes" id="UP000193587">
    <property type="component" value="Unassembled WGS sequence"/>
</dbReference>
<evidence type="ECO:0000313" key="3">
    <source>
        <dbReference type="Proteomes" id="UP000193587"/>
    </source>
</evidence>
<protein>
    <submittedName>
        <fullName evidence="2">Kinase</fullName>
    </submittedName>
</protein>
<feature type="region of interest" description="Disordered" evidence="1">
    <location>
        <begin position="210"/>
        <end position="248"/>
    </location>
</feature>
<evidence type="ECO:0000313" key="2">
    <source>
        <dbReference type="EMBL" id="OSP10732.1"/>
    </source>
</evidence>
<gene>
    <name evidence="2" type="ORF">B9H04_01570</name>
</gene>
<dbReference type="PANTHER" id="PTHR43883:SF1">
    <property type="entry name" value="GLUCONOKINASE"/>
    <property type="match status" value="1"/>
</dbReference>
<sequence>MSDRGGRPSDRTESPASSGETAGSFDPASPTSSAPVADDGASTGRLVVVCGLPGVGKTTVAERIADHVDGRIRRTDVIRKQLFDDPEYTDAETEAVYAELLARARDDVDDGGAVVLDATFADARFRADAQETAAEAAAEFALVEVACDEAVVERRIERRDGISDADFEIHLHFKELFDEVASEHVVVDNSGTEAETFAQVDAAFGERATDGDAAGYDATDGDATGEGTAVEGSTVDGDDRSTTLTDAE</sequence>
<dbReference type="EMBL" id="NEDJ01000003">
    <property type="protein sequence ID" value="OSP10732.1"/>
    <property type="molecule type" value="Genomic_DNA"/>
</dbReference>
<dbReference type="InterPro" id="IPR027417">
    <property type="entry name" value="P-loop_NTPase"/>
</dbReference>
<proteinExistence type="predicted"/>
<dbReference type="eggNOG" id="arCOG01040">
    <property type="taxonomic scope" value="Archaea"/>
</dbReference>
<dbReference type="GO" id="GO:0016301">
    <property type="term" value="F:kinase activity"/>
    <property type="evidence" value="ECO:0007669"/>
    <property type="project" value="UniProtKB-KW"/>
</dbReference>